<protein>
    <submittedName>
        <fullName evidence="5">Phosphate ABC transporter ATP-binding protein</fullName>
    </submittedName>
</protein>
<keyword evidence="6" id="KW-1185">Reference proteome</keyword>
<dbReference type="Pfam" id="PF00005">
    <property type="entry name" value="ABC_tran"/>
    <property type="match status" value="1"/>
</dbReference>
<keyword evidence="3 5" id="KW-0067">ATP-binding</keyword>
<comment type="caution">
    <text evidence="5">The sequence shown here is derived from an EMBL/GenBank/DDBJ whole genome shotgun (WGS) entry which is preliminary data.</text>
</comment>
<dbReference type="Gene3D" id="3.40.50.300">
    <property type="entry name" value="P-loop containing nucleotide triphosphate hydrolases"/>
    <property type="match status" value="1"/>
</dbReference>
<dbReference type="GO" id="GO:0016020">
    <property type="term" value="C:membrane"/>
    <property type="evidence" value="ECO:0007669"/>
    <property type="project" value="InterPro"/>
</dbReference>
<dbReference type="GO" id="GO:0005315">
    <property type="term" value="F:phosphate transmembrane transporter activity"/>
    <property type="evidence" value="ECO:0007669"/>
    <property type="project" value="InterPro"/>
</dbReference>
<evidence type="ECO:0000313" key="6">
    <source>
        <dbReference type="Proteomes" id="UP000053352"/>
    </source>
</evidence>
<evidence type="ECO:0000256" key="1">
    <source>
        <dbReference type="ARBA" id="ARBA00022448"/>
    </source>
</evidence>
<evidence type="ECO:0000259" key="4">
    <source>
        <dbReference type="PROSITE" id="PS50893"/>
    </source>
</evidence>
<dbReference type="EMBL" id="LNTB01000001">
    <property type="protein sequence ID" value="KSW12411.1"/>
    <property type="molecule type" value="Genomic_DNA"/>
</dbReference>
<evidence type="ECO:0000256" key="3">
    <source>
        <dbReference type="ARBA" id="ARBA00022840"/>
    </source>
</evidence>
<sequence length="253" mass="28904">MAGPVLRVENLNIWYSEKHVVKNVSFEVPDRSVFALMGPSGSGKSTLLRALNRIIDLYEEARVEGHVYFDGIDIYAPDVDPTWVRRRIGMVFQHPNPFPHLSIYDNVAIGPRLNRMVKNKKELDELVRWALEKAFLWDEVKDRLHVPAAKLSGGQKQRLSIARALALKPRLLLMDEPTANLDPVATEKIEELVISLKKEIPIIIVTHNPQQAARISDYTAFLYMGELVEVGPTSRVFTEPRSKLTERYLLRQI</sequence>
<dbReference type="PANTHER" id="PTHR43423:SF1">
    <property type="entry name" value="ABC TRANSPORTER I FAMILY MEMBER 17"/>
    <property type="match status" value="1"/>
</dbReference>
<evidence type="ECO:0000256" key="2">
    <source>
        <dbReference type="ARBA" id="ARBA00022741"/>
    </source>
</evidence>
<dbReference type="Proteomes" id="UP000053352">
    <property type="component" value="Unassembled WGS sequence"/>
</dbReference>
<dbReference type="STRING" id="2309.CF15_06700"/>
<dbReference type="SUPFAM" id="SSF52540">
    <property type="entry name" value="P-loop containing nucleoside triphosphate hydrolases"/>
    <property type="match status" value="1"/>
</dbReference>
<name>A0A0V8RWH5_PYROC</name>
<dbReference type="GO" id="GO:0035435">
    <property type="term" value="P:phosphate ion transmembrane transport"/>
    <property type="evidence" value="ECO:0007669"/>
    <property type="project" value="InterPro"/>
</dbReference>
<dbReference type="SMART" id="SM00382">
    <property type="entry name" value="AAA"/>
    <property type="match status" value="1"/>
</dbReference>
<dbReference type="CDD" id="cd03260">
    <property type="entry name" value="ABC_PstB_phosphate_transporter"/>
    <property type="match status" value="1"/>
</dbReference>
<dbReference type="PROSITE" id="PS50893">
    <property type="entry name" value="ABC_TRANSPORTER_2"/>
    <property type="match status" value="1"/>
</dbReference>
<proteinExistence type="predicted"/>
<dbReference type="GO" id="GO:0016887">
    <property type="term" value="F:ATP hydrolysis activity"/>
    <property type="evidence" value="ECO:0007669"/>
    <property type="project" value="InterPro"/>
</dbReference>
<dbReference type="InterPro" id="IPR003593">
    <property type="entry name" value="AAA+_ATPase"/>
</dbReference>
<dbReference type="InterPro" id="IPR027417">
    <property type="entry name" value="P-loop_NTPase"/>
</dbReference>
<keyword evidence="2" id="KW-0547">Nucleotide-binding</keyword>
<dbReference type="RefSeq" id="WP_058371095.1">
    <property type="nucleotide sequence ID" value="NZ_LNTB01000001.1"/>
</dbReference>
<evidence type="ECO:0000313" key="5">
    <source>
        <dbReference type="EMBL" id="KSW12411.1"/>
    </source>
</evidence>
<dbReference type="InterPro" id="IPR005670">
    <property type="entry name" value="PstB-like"/>
</dbReference>
<feature type="domain" description="ABC transporter" evidence="4">
    <location>
        <begin position="6"/>
        <end position="249"/>
    </location>
</feature>
<gene>
    <name evidence="5" type="ORF">CF15_06700</name>
</gene>
<reference evidence="5 6" key="1">
    <citation type="submission" date="2015-11" db="EMBL/GenBank/DDBJ databases">
        <title>Genome sequence of Pyrodictium occultum PL-19, a marine hyperthermophilic archaeon isolated from Volcano, Italy.</title>
        <authorList>
            <person name="Utturkar S."/>
            <person name="Huber H."/>
            <person name="Leptihn S."/>
            <person name="Brown S."/>
            <person name="Stetter K.O."/>
            <person name="Podar M."/>
        </authorList>
    </citation>
    <scope>NUCLEOTIDE SEQUENCE [LARGE SCALE GENOMIC DNA]</scope>
    <source>
        <strain evidence="5 6">PL-19</strain>
    </source>
</reference>
<dbReference type="PROSITE" id="PS00211">
    <property type="entry name" value="ABC_TRANSPORTER_1"/>
    <property type="match status" value="1"/>
</dbReference>
<keyword evidence="1" id="KW-0813">Transport</keyword>
<dbReference type="OrthoDB" id="31298at2157"/>
<dbReference type="GO" id="GO:0005524">
    <property type="term" value="F:ATP binding"/>
    <property type="evidence" value="ECO:0007669"/>
    <property type="project" value="UniProtKB-KW"/>
</dbReference>
<dbReference type="AlphaFoldDB" id="A0A0V8RWH5"/>
<dbReference type="PANTHER" id="PTHR43423">
    <property type="entry name" value="ABC TRANSPORTER I FAMILY MEMBER 17"/>
    <property type="match status" value="1"/>
</dbReference>
<dbReference type="InterPro" id="IPR003439">
    <property type="entry name" value="ABC_transporter-like_ATP-bd"/>
</dbReference>
<organism evidence="5 6">
    <name type="scientific">Pyrodictium occultum</name>
    <dbReference type="NCBI Taxonomy" id="2309"/>
    <lineage>
        <taxon>Archaea</taxon>
        <taxon>Thermoproteota</taxon>
        <taxon>Thermoprotei</taxon>
        <taxon>Desulfurococcales</taxon>
        <taxon>Pyrodictiaceae</taxon>
        <taxon>Pyrodictium</taxon>
    </lineage>
</organism>
<dbReference type="InterPro" id="IPR017871">
    <property type="entry name" value="ABC_transporter-like_CS"/>
</dbReference>
<accession>A0A0V8RWH5</accession>